<dbReference type="AlphaFoldDB" id="U4TK62"/>
<proteinExistence type="predicted"/>
<dbReference type="eggNOG" id="ENOG5030AEJ">
    <property type="taxonomic scope" value="Bacteria"/>
</dbReference>
<reference evidence="2" key="1">
    <citation type="journal article" date="2013" name="Genome Announc.">
        <title>Whole-Genome Sequencing of Lactobacillus shenzhenensis Strain LY-73T.</title>
        <authorList>
            <person name="Lin Z."/>
            <person name="Liu Z."/>
            <person name="Yang R."/>
            <person name="Zou Y."/>
            <person name="Wan D."/>
            <person name="Chen J."/>
            <person name="Guo M."/>
            <person name="Zhao J."/>
            <person name="Fang C."/>
            <person name="Yang R."/>
            <person name="Liu F."/>
        </authorList>
    </citation>
    <scope>NUCLEOTIDE SEQUENCE [LARGE SCALE GENOMIC DNA]</scope>
    <source>
        <strain evidence="2">LY-73</strain>
    </source>
</reference>
<dbReference type="STRING" id="1231336.L248_2177"/>
<dbReference type="RefSeq" id="WP_022530931.1">
    <property type="nucleotide sequence ID" value="NZ_KI271614.1"/>
</dbReference>
<dbReference type="InterPro" id="IPR021146">
    <property type="entry name" value="Phage_gp6-like_head-tail"/>
</dbReference>
<dbReference type="Proteomes" id="UP000030647">
    <property type="component" value="Unassembled WGS sequence"/>
</dbReference>
<accession>U4TK62</accession>
<organism evidence="1 2">
    <name type="scientific">Schleiferilactobacillus shenzhenensis LY-73</name>
    <dbReference type="NCBI Taxonomy" id="1231336"/>
    <lineage>
        <taxon>Bacteria</taxon>
        <taxon>Bacillati</taxon>
        <taxon>Bacillota</taxon>
        <taxon>Bacilli</taxon>
        <taxon>Lactobacillales</taxon>
        <taxon>Lactobacillaceae</taxon>
        <taxon>Schleiferilactobacillus</taxon>
    </lineage>
</organism>
<dbReference type="EMBL" id="KI271614">
    <property type="protein sequence ID" value="ERL63760.1"/>
    <property type="molecule type" value="Genomic_DNA"/>
</dbReference>
<evidence type="ECO:0000313" key="2">
    <source>
        <dbReference type="Proteomes" id="UP000030647"/>
    </source>
</evidence>
<gene>
    <name evidence="1" type="ORF">L248_2177</name>
</gene>
<name>U4TK62_9LACO</name>
<dbReference type="Pfam" id="PF05135">
    <property type="entry name" value="Phage_connect_1"/>
    <property type="match status" value="1"/>
</dbReference>
<dbReference type="HOGENOM" id="CLU_165430_1_0_9"/>
<evidence type="ECO:0000313" key="1">
    <source>
        <dbReference type="EMBL" id="ERL63760.1"/>
    </source>
</evidence>
<protein>
    <submittedName>
        <fullName evidence="1">Uncharacterized protein</fullName>
    </submittedName>
</protein>
<sequence>MADEKPTQAQQILHDIKIINNQTQNDDSVDAKLLIYINLAIKAINLYIGYSGDSVPPELTGVLTELAQGKYIKSGYEGAQSVSEEGLSFTWSANDLSPFIALLDKYQRNLTGDKQQGSVMSWS</sequence>
<keyword evidence="2" id="KW-1185">Reference proteome</keyword>